<proteinExistence type="predicted"/>
<keyword evidence="2" id="KW-1185">Reference proteome</keyword>
<comment type="caution">
    <text evidence="1">The sequence shown here is derived from an EMBL/GenBank/DDBJ whole genome shotgun (WGS) entry which is preliminary data.</text>
</comment>
<dbReference type="Proteomes" id="UP001419268">
    <property type="component" value="Unassembled WGS sequence"/>
</dbReference>
<reference evidence="1 2" key="1">
    <citation type="submission" date="2024-01" db="EMBL/GenBank/DDBJ databases">
        <title>Genome assemblies of Stephania.</title>
        <authorList>
            <person name="Yang L."/>
        </authorList>
    </citation>
    <scope>NUCLEOTIDE SEQUENCE [LARGE SCALE GENOMIC DNA]</scope>
    <source>
        <strain evidence="1">JXDWG</strain>
        <tissue evidence="1">Leaf</tissue>
    </source>
</reference>
<dbReference type="AlphaFoldDB" id="A0AAP0NLF5"/>
<dbReference type="EMBL" id="JBBNAG010000008">
    <property type="protein sequence ID" value="KAK9111997.1"/>
    <property type="molecule type" value="Genomic_DNA"/>
</dbReference>
<evidence type="ECO:0000313" key="1">
    <source>
        <dbReference type="EMBL" id="KAK9111997.1"/>
    </source>
</evidence>
<gene>
    <name evidence="1" type="ORF">Scep_019516</name>
</gene>
<organism evidence="1 2">
    <name type="scientific">Stephania cephalantha</name>
    <dbReference type="NCBI Taxonomy" id="152367"/>
    <lineage>
        <taxon>Eukaryota</taxon>
        <taxon>Viridiplantae</taxon>
        <taxon>Streptophyta</taxon>
        <taxon>Embryophyta</taxon>
        <taxon>Tracheophyta</taxon>
        <taxon>Spermatophyta</taxon>
        <taxon>Magnoliopsida</taxon>
        <taxon>Ranunculales</taxon>
        <taxon>Menispermaceae</taxon>
        <taxon>Menispermoideae</taxon>
        <taxon>Cissampelideae</taxon>
        <taxon>Stephania</taxon>
    </lineage>
</organism>
<name>A0AAP0NLF5_9MAGN</name>
<accession>A0AAP0NLF5</accession>
<evidence type="ECO:0000313" key="2">
    <source>
        <dbReference type="Proteomes" id="UP001419268"/>
    </source>
</evidence>
<protein>
    <submittedName>
        <fullName evidence="1">Uncharacterized protein</fullName>
    </submittedName>
</protein>
<sequence length="195" mass="22353">MAKSLARVTCDSVRVDGCRIYLQPSRGIRVVLMCNNIGKGPYHLLKLGFSHCKPVSIYVVPIRFIDYQLVWVRILQRARARARRYWVTTSEIVEPACVLLFIAFGDDLKMQSNQYEYNDRLGTFRIFMRVLSDKPVAAATATTANKFHHCFTKSTTTGFFAARAIFGALFTWQPCLNTWPPRLNVLGLRPIYVRL</sequence>